<organism evidence="2 3">
    <name type="scientific">Dictyostelium purpureum</name>
    <name type="common">Slime mold</name>
    <dbReference type="NCBI Taxonomy" id="5786"/>
    <lineage>
        <taxon>Eukaryota</taxon>
        <taxon>Amoebozoa</taxon>
        <taxon>Evosea</taxon>
        <taxon>Eumycetozoa</taxon>
        <taxon>Dictyostelia</taxon>
        <taxon>Dictyosteliales</taxon>
        <taxon>Dictyosteliaceae</taxon>
        <taxon>Dictyostelium</taxon>
    </lineage>
</organism>
<dbReference type="GeneID" id="10503161"/>
<dbReference type="SUPFAM" id="SSF52540">
    <property type="entry name" value="P-loop containing nucleoside triphosphate hydrolases"/>
    <property type="match status" value="1"/>
</dbReference>
<protein>
    <recommendedName>
        <fullName evidence="1">ATPase AAA-type core domain-containing protein</fullName>
    </recommendedName>
</protein>
<dbReference type="Proteomes" id="UP000001064">
    <property type="component" value="Unassembled WGS sequence"/>
</dbReference>
<dbReference type="InParanoid" id="F0ZDT5"/>
<dbReference type="EMBL" id="GL870988">
    <property type="protein sequence ID" value="EGC37905.1"/>
    <property type="molecule type" value="Genomic_DNA"/>
</dbReference>
<evidence type="ECO:0000259" key="1">
    <source>
        <dbReference type="Pfam" id="PF13304"/>
    </source>
</evidence>
<accession>F0ZDT5</accession>
<evidence type="ECO:0000313" key="2">
    <source>
        <dbReference type="EMBL" id="EGC37905.1"/>
    </source>
</evidence>
<dbReference type="KEGG" id="dpp:DICPUDRAFT_149465"/>
<sequence>MTHSYNVLFGGEDKYLASKLDKAMLHLLNIVYDDDDDDYGCDYGYDDDNSKETLKNHFIKIDDISISINNTKKIETNIAYDSKYFAVYSFLTYIKERNPKTSWDIKRFDTDNFLFTFSSKVEFTIKNDSKNIYLGLRTPISKLHRRFDEKFILSLNDIDNQFTFPNLFQVLFNLDKYFSINKELFNVLIEKFEPPLIIVGKNGAGKTKLFNDIKEDSNLKNFFKTKNAIYLKDSMILSFDDSAKNLLSGFIKIYQAHSLLTEYKGNGLNNYIWDQVNEMLKRYKLTFELVPATKSNKDNQLCFKNERADLSYEDLSSGEKVIFFLIGLFIYYKSYSKEYKEGEKFLLLLDEIESPLHAKFLQTAFFKIIDEIQTVFVVLLSTHNTTSIRVSALHGFNYYAIDRNNENKIIIKKIKSHENAIHQVSDGMLAVVDNSKLVCVEDVDDRDFFTNAFQKIILGQKNKFKNYTKLVFFESSSQKFNIEDLRNITEELKKTKENITNIKDITENKILDKVNSSLKGIIGKVEKLKSGNGVGGSSYVKKMVKLLSQKDLSGESFILGISQILGLVDGDDDSKNCDYIVKLKYYSLEMYLCSPLLLYFVRDERNNNYNNSCEETDPAKMIDFVVILLKSKEKDVKELVKNEEEWKKRIDTFYDGLSNTIDVQLINGSVQIPEIFIKGVGDAGGRGHYLFEALVRIYSLGASLQESTKLLKNQLKNIFKNTLDIGNVPKTLEDSLVELMSYSTEKPY</sequence>
<dbReference type="Gene3D" id="3.40.50.300">
    <property type="entry name" value="P-loop containing nucleotide triphosphate hydrolases"/>
    <property type="match status" value="1"/>
</dbReference>
<reference evidence="3" key="1">
    <citation type="journal article" date="2011" name="Genome Biol.">
        <title>Comparative genomics of the social amoebae Dictyostelium discoideum and Dictyostelium purpureum.</title>
        <authorList>
            <consortium name="US DOE Joint Genome Institute (JGI-PGF)"/>
            <person name="Sucgang R."/>
            <person name="Kuo A."/>
            <person name="Tian X."/>
            <person name="Salerno W."/>
            <person name="Parikh A."/>
            <person name="Feasley C.L."/>
            <person name="Dalin E."/>
            <person name="Tu H."/>
            <person name="Huang E."/>
            <person name="Barry K."/>
            <person name="Lindquist E."/>
            <person name="Shapiro H."/>
            <person name="Bruce D."/>
            <person name="Schmutz J."/>
            <person name="Salamov A."/>
            <person name="Fey P."/>
            <person name="Gaudet P."/>
            <person name="Anjard C."/>
            <person name="Babu M.M."/>
            <person name="Basu S."/>
            <person name="Bushmanova Y."/>
            <person name="van der Wel H."/>
            <person name="Katoh-Kurasawa M."/>
            <person name="Dinh C."/>
            <person name="Coutinho P.M."/>
            <person name="Saito T."/>
            <person name="Elias M."/>
            <person name="Schaap P."/>
            <person name="Kay R.R."/>
            <person name="Henrissat B."/>
            <person name="Eichinger L."/>
            <person name="Rivero F."/>
            <person name="Putnam N.H."/>
            <person name="West C.M."/>
            <person name="Loomis W.F."/>
            <person name="Chisholm R.L."/>
            <person name="Shaulsky G."/>
            <person name="Strassmann J.E."/>
            <person name="Queller D.C."/>
            <person name="Kuspa A."/>
            <person name="Grigoriev I.V."/>
        </authorList>
    </citation>
    <scope>NUCLEOTIDE SEQUENCE [LARGE SCALE GENOMIC DNA]</scope>
    <source>
        <strain evidence="3">QSDP1</strain>
    </source>
</reference>
<dbReference type="OMA" id="IETNIAY"/>
<name>F0ZDT5_DICPU</name>
<dbReference type="InterPro" id="IPR003959">
    <property type="entry name" value="ATPase_AAA_core"/>
</dbReference>
<dbReference type="Pfam" id="PF13304">
    <property type="entry name" value="AAA_21"/>
    <property type="match status" value="1"/>
</dbReference>
<dbReference type="FunCoup" id="F0ZDT5">
    <property type="interactions" value="722"/>
</dbReference>
<dbReference type="VEuPathDB" id="AmoebaDB:DICPUDRAFT_149465"/>
<keyword evidence="3" id="KW-1185">Reference proteome</keyword>
<dbReference type="eggNOG" id="ENOG502RBR6">
    <property type="taxonomic scope" value="Eukaryota"/>
</dbReference>
<dbReference type="InterPro" id="IPR027417">
    <property type="entry name" value="P-loop_NTPase"/>
</dbReference>
<proteinExistence type="predicted"/>
<dbReference type="RefSeq" id="XP_003285565.1">
    <property type="nucleotide sequence ID" value="XM_003285517.1"/>
</dbReference>
<dbReference type="AlphaFoldDB" id="F0ZDT5"/>
<dbReference type="OrthoDB" id="10605153at2759"/>
<evidence type="ECO:0000313" key="3">
    <source>
        <dbReference type="Proteomes" id="UP000001064"/>
    </source>
</evidence>
<feature type="domain" description="ATPase AAA-type core" evidence="1">
    <location>
        <begin position="262"/>
        <end position="386"/>
    </location>
</feature>
<gene>
    <name evidence="2" type="ORF">DICPUDRAFT_149465</name>
</gene>